<feature type="transmembrane region" description="Helical" evidence="2">
    <location>
        <begin position="684"/>
        <end position="709"/>
    </location>
</feature>
<feature type="transmembrane region" description="Helical" evidence="2">
    <location>
        <begin position="234"/>
        <end position="255"/>
    </location>
</feature>
<keyword evidence="2" id="KW-0812">Transmembrane</keyword>
<evidence type="ECO:0000256" key="2">
    <source>
        <dbReference type="SAM" id="Phobius"/>
    </source>
</evidence>
<feature type="transmembrane region" description="Helical" evidence="2">
    <location>
        <begin position="329"/>
        <end position="354"/>
    </location>
</feature>
<evidence type="ECO:0000256" key="1">
    <source>
        <dbReference type="ARBA" id="ARBA00022448"/>
    </source>
</evidence>
<sequence length="735" mass="82140">MEDVVFDEFVHIRPKPGVVLNVSRRLPSSMAQECRNLQKSFRTRKHQVLRIEDVVVQACIILLVVFVADSICTLCTRKRKHTTTQSGFTSSSDRPHSFGIVISSFMVQITWPISILEAVRNAEMYGLVGCIFVSANGTLVCTIFALLLLELRTKAPGAQTIAQFVGHRFGRVAHILTITISILTALYTLTINVTVGSMVLNEVAENVSKTAIVSIVFILIGAMLVVARRRSYSLTLYIILITILLICASLLFIVLNMPAYSPLGSVNSLYKLLVCYNKSVYGIRDSKIGGFDVEIVSDNLANFIHRLVRVLFDQTLWETSINLPPNHGVLGLLLASIMAFCIPFALGVVCGLGFRALESAFFNAALLNETQKASGLVIFAIPIHLLNKTGIRIIFIVILLLLVTSCMFSIAGASSILYHDVLMTYIRPFKRQVDRATCLLCGKRRGHLASRRNICRCRSMLECAACHADTWIKEECSNRPATTLVYGCQTHGAYRAYTDEMSKRVLHISFTVLAGTIPIFIIFSEVAAVNFIYFSLCTPFVGCLCLSILWARLSRVALLIGYFVSAGASLILWFVLDNATSLETKKIRLIGMNVALLGGFLLPALLTLLLTKPLSPKVARGVWSCVQEIDNPLVPWPEVYTRQTDLRFSPRLSEKKPALSEILGPAMRTLDFNRFVFYVESIEIWTYLSTIFCLAFPLVLLVSYQGAYLRLQFHRLRMVIRSWSSRLYRGRTHQQ</sequence>
<dbReference type="STRING" id="6211.A0A068YIC3"/>
<name>A0A068YIC3_ECHMU</name>
<feature type="transmembrane region" description="Helical" evidence="2">
    <location>
        <begin position="505"/>
        <end position="524"/>
    </location>
</feature>
<evidence type="ECO:0000313" key="3">
    <source>
        <dbReference type="EMBL" id="CDS43012.1"/>
    </source>
</evidence>
<proteinExistence type="predicted"/>
<dbReference type="PANTHER" id="PTHR46154">
    <property type="match status" value="1"/>
</dbReference>
<dbReference type="PANTHER" id="PTHR46154:SF4">
    <property type="entry name" value="UREA ACTIVE TRANSPORTER"/>
    <property type="match status" value="1"/>
</dbReference>
<protein>
    <submittedName>
        <fullName evidence="3">Urea active transporter protein</fullName>
    </submittedName>
</protein>
<reference evidence="3" key="1">
    <citation type="journal article" date="2013" name="Nature">
        <title>The genomes of four tapeworm species reveal adaptations to parasitism.</title>
        <authorList>
            <person name="Tsai I.J."/>
            <person name="Zarowiecki M."/>
            <person name="Holroyd N."/>
            <person name="Garciarrubio A."/>
            <person name="Sanchez-Flores A."/>
            <person name="Brooks K.L."/>
            <person name="Tracey A."/>
            <person name="Bobes R.J."/>
            <person name="Fragoso G."/>
            <person name="Sciutto E."/>
            <person name="Aslett M."/>
            <person name="Beasley H."/>
            <person name="Bennett H.M."/>
            <person name="Cai J."/>
            <person name="Camicia F."/>
            <person name="Clark R."/>
            <person name="Cucher M."/>
            <person name="De Silva N."/>
            <person name="Day T.A."/>
            <person name="Deplazes P."/>
            <person name="Estrada K."/>
            <person name="Fernandez C."/>
            <person name="Holland P.W."/>
            <person name="Hou J."/>
            <person name="Hu S."/>
            <person name="Huckvale T."/>
            <person name="Hung S.S."/>
            <person name="Kamenetzky L."/>
            <person name="Keane J.A."/>
            <person name="Kiss F."/>
            <person name="Koziol U."/>
            <person name="Lambert O."/>
            <person name="Liu K."/>
            <person name="Luo X."/>
            <person name="Luo Y."/>
            <person name="Macchiaroli N."/>
            <person name="Nichol S."/>
            <person name="Paps J."/>
            <person name="Parkinson J."/>
            <person name="Pouchkina-Stantcheva N."/>
            <person name="Riddiford N."/>
            <person name="Rosenzvit M."/>
            <person name="Salinas G."/>
            <person name="Wasmuth J.D."/>
            <person name="Zamanian M."/>
            <person name="Zheng Y."/>
            <person name="Cai X."/>
            <person name="Soberon X."/>
            <person name="Olson P.D."/>
            <person name="Laclette J.P."/>
            <person name="Brehm K."/>
            <person name="Berriman M."/>
            <person name="Garciarrubio A."/>
            <person name="Bobes R.J."/>
            <person name="Fragoso G."/>
            <person name="Sanchez-Flores A."/>
            <person name="Estrada K."/>
            <person name="Cevallos M.A."/>
            <person name="Morett E."/>
            <person name="Gonzalez V."/>
            <person name="Portillo T."/>
            <person name="Ochoa-Leyva A."/>
            <person name="Jose M.V."/>
            <person name="Sciutto E."/>
            <person name="Landa A."/>
            <person name="Jimenez L."/>
            <person name="Valdes V."/>
            <person name="Carrero J.C."/>
            <person name="Larralde C."/>
            <person name="Morales-Montor J."/>
            <person name="Limon-Lason J."/>
            <person name="Soberon X."/>
            <person name="Laclette J.P."/>
        </authorList>
    </citation>
    <scope>NUCLEOTIDE SEQUENCE [LARGE SCALE GENOMIC DNA]</scope>
</reference>
<organism evidence="3 4">
    <name type="scientific">Echinococcus multilocularis</name>
    <name type="common">Fox tapeworm</name>
    <dbReference type="NCBI Taxonomy" id="6211"/>
    <lineage>
        <taxon>Eukaryota</taxon>
        <taxon>Metazoa</taxon>
        <taxon>Spiralia</taxon>
        <taxon>Lophotrochozoa</taxon>
        <taxon>Platyhelminthes</taxon>
        <taxon>Cestoda</taxon>
        <taxon>Eucestoda</taxon>
        <taxon>Cyclophyllidea</taxon>
        <taxon>Taeniidae</taxon>
        <taxon>Echinococcus</taxon>
    </lineage>
</organism>
<dbReference type="InterPro" id="IPR038377">
    <property type="entry name" value="Na/Glc_symporter_sf"/>
</dbReference>
<dbReference type="OrthoDB" id="10049971at2759"/>
<dbReference type="InterPro" id="IPR031155">
    <property type="entry name" value="DUR"/>
</dbReference>
<dbReference type="Gene3D" id="1.20.1730.10">
    <property type="entry name" value="Sodium/glucose cotransporter"/>
    <property type="match status" value="1"/>
</dbReference>
<feature type="transmembrane region" description="Helical" evidence="2">
    <location>
        <begin position="393"/>
        <end position="418"/>
    </location>
</feature>
<feature type="transmembrane region" description="Helical" evidence="2">
    <location>
        <begin position="169"/>
        <end position="190"/>
    </location>
</feature>
<feature type="transmembrane region" description="Helical" evidence="2">
    <location>
        <begin position="210"/>
        <end position="227"/>
    </location>
</feature>
<keyword evidence="2" id="KW-1133">Transmembrane helix</keyword>
<dbReference type="OMA" id="ITWPISI"/>
<dbReference type="EMBL" id="LN902842">
    <property type="protein sequence ID" value="CDS43012.1"/>
    <property type="molecule type" value="Genomic_DNA"/>
</dbReference>
<feature type="transmembrane region" description="Helical" evidence="2">
    <location>
        <begin position="588"/>
        <end position="610"/>
    </location>
</feature>
<feature type="transmembrane region" description="Helical" evidence="2">
    <location>
        <begin position="125"/>
        <end position="149"/>
    </location>
</feature>
<dbReference type="Proteomes" id="UP000017246">
    <property type="component" value="Unassembled WGS sequence"/>
</dbReference>
<dbReference type="GO" id="GO:0005886">
    <property type="term" value="C:plasma membrane"/>
    <property type="evidence" value="ECO:0007669"/>
    <property type="project" value="TreeGrafter"/>
</dbReference>
<feature type="transmembrane region" description="Helical" evidence="2">
    <location>
        <begin position="531"/>
        <end position="550"/>
    </location>
</feature>
<keyword evidence="4" id="KW-1185">Reference proteome</keyword>
<dbReference type="GO" id="GO:0015204">
    <property type="term" value="F:urea transmembrane transporter activity"/>
    <property type="evidence" value="ECO:0007669"/>
    <property type="project" value="InterPro"/>
</dbReference>
<gene>
    <name evidence="3" type="ORF">EmuJ_001074000</name>
</gene>
<evidence type="ECO:0000313" key="4">
    <source>
        <dbReference type="Proteomes" id="UP000017246"/>
    </source>
</evidence>
<accession>A0A068YIC3</accession>
<feature type="transmembrane region" description="Helical" evidence="2">
    <location>
        <begin position="556"/>
        <end position="576"/>
    </location>
</feature>
<reference evidence="3" key="2">
    <citation type="submission" date="2015-11" db="EMBL/GenBank/DDBJ databases">
        <authorList>
            <person name="Zhang Y."/>
            <person name="Guo Z."/>
        </authorList>
    </citation>
    <scope>NUCLEOTIDE SEQUENCE</scope>
</reference>
<dbReference type="eggNOG" id="KOG2348">
    <property type="taxonomic scope" value="Eukaryota"/>
</dbReference>
<feature type="transmembrane region" description="Helical" evidence="2">
    <location>
        <begin position="97"/>
        <end position="119"/>
    </location>
</feature>
<keyword evidence="1" id="KW-0813">Transport</keyword>
<keyword evidence="2" id="KW-0472">Membrane</keyword>
<feature type="transmembrane region" description="Helical" evidence="2">
    <location>
        <begin position="54"/>
        <end position="76"/>
    </location>
</feature>
<dbReference type="AlphaFoldDB" id="A0A068YIC3"/>